<protein>
    <submittedName>
        <fullName evidence="1">Uncharacterized protein</fullName>
    </submittedName>
</protein>
<dbReference type="AlphaFoldDB" id="A0A564YCF7"/>
<sequence length="123" mass="13278">MFTTVGGITGLDITTESIERLTRDTMKVEDAHAHGSKRWRLGQTGTRDSTLASSILACSSHSDLSAPPRSFGFAAINGSAPHCVLKYRLVIKEASPEHLKTSICIIDNIMTPFSNIVILAGHQ</sequence>
<gene>
    <name evidence="1" type="ORF">WMSIL1_LOCUS5102</name>
</gene>
<dbReference type="EMBL" id="CABIJS010000155">
    <property type="protein sequence ID" value="VUZ44955.1"/>
    <property type="molecule type" value="Genomic_DNA"/>
</dbReference>
<evidence type="ECO:0000313" key="2">
    <source>
        <dbReference type="Proteomes" id="UP000321570"/>
    </source>
</evidence>
<proteinExistence type="predicted"/>
<organism evidence="1 2">
    <name type="scientific">Hymenolepis diminuta</name>
    <name type="common">Rat tapeworm</name>
    <dbReference type="NCBI Taxonomy" id="6216"/>
    <lineage>
        <taxon>Eukaryota</taxon>
        <taxon>Metazoa</taxon>
        <taxon>Spiralia</taxon>
        <taxon>Lophotrochozoa</taxon>
        <taxon>Platyhelminthes</taxon>
        <taxon>Cestoda</taxon>
        <taxon>Eucestoda</taxon>
        <taxon>Cyclophyllidea</taxon>
        <taxon>Hymenolepididae</taxon>
        <taxon>Hymenolepis</taxon>
    </lineage>
</organism>
<keyword evidence="2" id="KW-1185">Reference proteome</keyword>
<evidence type="ECO:0000313" key="1">
    <source>
        <dbReference type="EMBL" id="VUZ44955.1"/>
    </source>
</evidence>
<accession>A0A564YCF7</accession>
<dbReference type="Proteomes" id="UP000321570">
    <property type="component" value="Unassembled WGS sequence"/>
</dbReference>
<reference evidence="1 2" key="1">
    <citation type="submission" date="2019-07" db="EMBL/GenBank/DDBJ databases">
        <authorList>
            <person name="Jastrzebski P J."/>
            <person name="Paukszto L."/>
            <person name="Jastrzebski P J."/>
        </authorList>
    </citation>
    <scope>NUCLEOTIDE SEQUENCE [LARGE SCALE GENOMIC DNA]</scope>
    <source>
        <strain evidence="1 2">WMS-il1</strain>
    </source>
</reference>
<name>A0A564YCF7_HYMDI</name>